<evidence type="ECO:0000256" key="3">
    <source>
        <dbReference type="SAM" id="Phobius"/>
    </source>
</evidence>
<feature type="compositionally biased region" description="Low complexity" evidence="2">
    <location>
        <begin position="1063"/>
        <end position="1084"/>
    </location>
</feature>
<dbReference type="PANTHER" id="PTHR48010:SF58">
    <property type="entry name" value="RECEPTOR PROTEIN KINASE-LIKE PROTEIN ZAR1"/>
    <property type="match status" value="1"/>
</dbReference>
<keyword evidence="3" id="KW-1133">Transmembrane helix</keyword>
<proteinExistence type="predicted"/>
<dbReference type="Pfam" id="PF00560">
    <property type="entry name" value="LRR_1"/>
    <property type="match status" value="1"/>
</dbReference>
<feature type="transmembrane region" description="Helical" evidence="3">
    <location>
        <begin position="811"/>
        <end position="835"/>
    </location>
</feature>
<dbReference type="EMBL" id="BMAR01000037">
    <property type="protein sequence ID" value="GFR50385.1"/>
    <property type="molecule type" value="Genomic_DNA"/>
</dbReference>
<feature type="transmembrane region" description="Helical" evidence="3">
    <location>
        <begin position="841"/>
        <end position="862"/>
    </location>
</feature>
<feature type="region of interest" description="Disordered" evidence="2">
    <location>
        <begin position="1230"/>
        <end position="1513"/>
    </location>
</feature>
<feature type="compositionally biased region" description="Pro residues" evidence="2">
    <location>
        <begin position="1331"/>
        <end position="1343"/>
    </location>
</feature>
<feature type="compositionally biased region" description="Low complexity" evidence="2">
    <location>
        <begin position="1352"/>
        <end position="1385"/>
    </location>
</feature>
<feature type="region of interest" description="Disordered" evidence="2">
    <location>
        <begin position="1052"/>
        <end position="1087"/>
    </location>
</feature>
<evidence type="ECO:0000256" key="2">
    <source>
        <dbReference type="SAM" id="MobiDB-lite"/>
    </source>
</evidence>
<feature type="compositionally biased region" description="Polar residues" evidence="2">
    <location>
        <begin position="1201"/>
        <end position="1210"/>
    </location>
</feature>
<feature type="transmembrane region" description="Helical" evidence="3">
    <location>
        <begin position="733"/>
        <end position="755"/>
    </location>
</feature>
<comment type="subcellular location">
    <subcellularLocation>
        <location evidence="1">Cytoplasm</location>
        <location evidence="1">Cytoskeleton</location>
        <location evidence="1">Cilium axoneme</location>
    </subcellularLocation>
</comment>
<dbReference type="InterPro" id="IPR001611">
    <property type="entry name" value="Leu-rich_rpt"/>
</dbReference>
<comment type="caution">
    <text evidence="4">The sequence shown here is derived from an EMBL/GenBank/DDBJ whole genome shotgun (WGS) entry which is preliminary data.</text>
</comment>
<keyword evidence="3" id="KW-0812">Transmembrane</keyword>
<dbReference type="Gene3D" id="3.80.10.10">
    <property type="entry name" value="Ribonuclease Inhibitor"/>
    <property type="match status" value="1"/>
</dbReference>
<evidence type="ECO:0000256" key="1">
    <source>
        <dbReference type="ARBA" id="ARBA00004430"/>
    </source>
</evidence>
<reference evidence="4 5" key="1">
    <citation type="journal article" date="2021" name="Sci. Rep.">
        <title>Genome sequencing of the multicellular alga Astrephomene provides insights into convergent evolution of germ-soma differentiation.</title>
        <authorList>
            <person name="Yamashita S."/>
            <person name="Yamamoto K."/>
            <person name="Matsuzaki R."/>
            <person name="Suzuki S."/>
            <person name="Yamaguchi H."/>
            <person name="Hirooka S."/>
            <person name="Minakuchi Y."/>
            <person name="Miyagishima S."/>
            <person name="Kawachi M."/>
            <person name="Toyoda A."/>
            <person name="Nozaki H."/>
        </authorList>
    </citation>
    <scope>NUCLEOTIDE SEQUENCE [LARGE SCALE GENOMIC DNA]</scope>
    <source>
        <strain evidence="4 5">NIES-4017</strain>
    </source>
</reference>
<dbReference type="SUPFAM" id="SSF52058">
    <property type="entry name" value="L domain-like"/>
    <property type="match status" value="1"/>
</dbReference>
<protein>
    <submittedName>
        <fullName evidence="4">Uncharacterized protein</fullName>
    </submittedName>
</protein>
<evidence type="ECO:0000313" key="4">
    <source>
        <dbReference type="EMBL" id="GFR50385.1"/>
    </source>
</evidence>
<dbReference type="InterPro" id="IPR032675">
    <property type="entry name" value="LRR_dom_sf"/>
</dbReference>
<feature type="transmembrane region" description="Helical" evidence="3">
    <location>
        <begin position="950"/>
        <end position="970"/>
    </location>
</feature>
<feature type="region of interest" description="Disordered" evidence="2">
    <location>
        <begin position="1001"/>
        <end position="1039"/>
    </location>
</feature>
<feature type="region of interest" description="Disordered" evidence="2">
    <location>
        <begin position="1161"/>
        <end position="1210"/>
    </location>
</feature>
<organism evidence="4 5">
    <name type="scientific">Astrephomene gubernaculifera</name>
    <dbReference type="NCBI Taxonomy" id="47775"/>
    <lineage>
        <taxon>Eukaryota</taxon>
        <taxon>Viridiplantae</taxon>
        <taxon>Chlorophyta</taxon>
        <taxon>core chlorophytes</taxon>
        <taxon>Chlorophyceae</taxon>
        <taxon>CS clade</taxon>
        <taxon>Chlamydomonadales</taxon>
        <taxon>Astrephomenaceae</taxon>
        <taxon>Astrephomene</taxon>
    </lineage>
</organism>
<feature type="compositionally biased region" description="Low complexity" evidence="2">
    <location>
        <begin position="1187"/>
        <end position="1196"/>
    </location>
</feature>
<evidence type="ECO:0000313" key="5">
    <source>
        <dbReference type="Proteomes" id="UP001054857"/>
    </source>
</evidence>
<accession>A0AAD3DYI7</accession>
<gene>
    <name evidence="4" type="ORF">Agub_g12600</name>
</gene>
<name>A0AAD3DYI7_9CHLO</name>
<sequence>MRQLLRLLLYLAAGAVIFLPFGWSSYFESAPSCGYTQQESFVHFETSPELLNEPSLGVCGWGFADIPQLHSRVDRCVSCSFTSADNPACSNGVLVSQPEWHLASHVDCEWQGCWFGGGSCVNGTAETTALCAETGFIAPRCCPFKRYIRCCRLLACTQRTIPAGQCVVGDKDLLPEQKFSSRVYAVSTTSSDCYAYSFETTRTCRANRTLSAGNFYESCETHPVGRDAEGCAKLPGYTFYRGLLVANASTWRLRDNTEWSLIAGGAAAVQQAASDMPLMAGRCSATASCAAFQNTGNSTDLLYQLPLSSYWVQADSSLGYCAGIYAKSSPSNSCARIHGYLFASMRTLQLTSSSGFTVSASSSPCSDCSSSAALAAQCDAHVGASGSNDCAGFSNYHGLIIGSSGLLTDQAMTTFTTTPCVGMYTRVGPVFPQEVEDLDKMLCGDLVYCTGQLRYHASSQSQPGTSSTSYYVDISIDVLTDLTLPRGLLDASGGGLQQIPNVRSLTFRCQGGSSMLGGLPVGLVALMPFLQELRVIGCRVTGTLPSQLSQLRYLRVLDLSDNSLTGALPESWSNMTLGYLNLSSNGLTGTLPAAWLDIITQPTTAPPPPPAPTYSASPPPSPPPYASSSLAGQLGTQSAQLVADLSSNGLTGAVPRDYVYKSCVSRHLRIQLRGEPSSELLAALGSDDQATFLLQGNPGIELWSGRYQYAVADLGGALAGGSSNLCGSHQYKIALGVLWGLTGLCMFLIMGVSSWRAARAPRRNRGGFISDADIAGQVGAEGANADGTAKAAAANHSLAARLWGRRWVRRLALLVRVGYLAADVALDVRVAAWLWSDGDGSAAAVCLAFILVTQAAVSAALLASVWHHLFSSRLLVALLSPLLVAVGPLVGPVLAVANIKNSDVPLVFWRYLELVEFCVALLQAPAESVTQSIVYARQNLMGNGMYMDHGLFVASIILSMGDMLIALLKLCSYKRGPFRRVLVAITHLDKVRDPVDYRRRLLGPVPESPTTSYLETPLNPPGGAAGRGAASLATSATPSRDVSVRHLLAAGMESSPLPPPSPMSDTASSEQQQQQLQDAASESSGLELQTISGTAVAHTFTPLTAPRYRPSLLATSANRLAGPSGPVVVGGFAPPVLSRLAPPNSGRTSCVTIPAHPPLKPLLPSLPVTPRTTERGGSDAGSGFGGATAAEELAAGPGPGSQSLASAGTVSGMQAEQQSCGAAAGLAGSCTGGMDRPHRSLQEGLQPQPPLGTSVRHSLVGSLSSDAAGMAGTGGVGPPSSTTGKPLLTPVADSQGGASSLRPVYSASARSTASSDSCRANEAAATAAASPAPPHSSLPPVGPSGPDESRYLASAAVAAEAALSEAEPASSSGGPGPGALSPAGLIPSPRGLMGSVSAGPRRQVSLRSRNGSPARRREGPSLSIAVPASSVPDQGIEVIRMSTQSSLHNMSPASSRGASTPTDWLPRPPQLPPSSASLPSGAALSLPQSSSIATRRRQQQRQQEQSPQQPPEG</sequence>
<keyword evidence="3" id="KW-0472">Membrane</keyword>
<feature type="compositionally biased region" description="Low complexity" evidence="2">
    <location>
        <begin position="1473"/>
        <end position="1493"/>
    </location>
</feature>
<dbReference type="PANTHER" id="PTHR48010">
    <property type="entry name" value="OS05G0588300 PROTEIN"/>
    <property type="match status" value="1"/>
</dbReference>
<feature type="region of interest" description="Disordered" evidence="2">
    <location>
        <begin position="600"/>
        <end position="631"/>
    </location>
</feature>
<feature type="transmembrane region" description="Helical" evidence="3">
    <location>
        <begin position="874"/>
        <end position="899"/>
    </location>
</feature>
<dbReference type="InterPro" id="IPR050994">
    <property type="entry name" value="At_inactive_RLKs"/>
</dbReference>
<feature type="compositionally biased region" description="Low complexity" evidence="2">
    <location>
        <begin position="1027"/>
        <end position="1037"/>
    </location>
</feature>
<keyword evidence="5" id="KW-1185">Reference proteome</keyword>
<feature type="compositionally biased region" description="Low complexity" evidence="2">
    <location>
        <begin position="1306"/>
        <end position="1330"/>
    </location>
</feature>
<feature type="compositionally biased region" description="Pro residues" evidence="2">
    <location>
        <begin position="604"/>
        <end position="625"/>
    </location>
</feature>
<dbReference type="Proteomes" id="UP001054857">
    <property type="component" value="Unassembled WGS sequence"/>
</dbReference>
<feature type="compositionally biased region" description="Polar residues" evidence="2">
    <location>
        <begin position="1441"/>
        <end position="1462"/>
    </location>
</feature>
<dbReference type="GO" id="GO:0005930">
    <property type="term" value="C:axoneme"/>
    <property type="evidence" value="ECO:0007669"/>
    <property type="project" value="UniProtKB-SubCell"/>
</dbReference>